<dbReference type="CDD" id="cd00464">
    <property type="entry name" value="SK"/>
    <property type="match status" value="1"/>
</dbReference>
<keyword evidence="3" id="KW-0028">Amino-acid biosynthesis</keyword>
<dbReference type="GO" id="GO:0004764">
    <property type="term" value="F:shikimate 3-dehydrogenase (NADP+) activity"/>
    <property type="evidence" value="ECO:0007669"/>
    <property type="project" value="InterPro"/>
</dbReference>
<accession>A0A329TJP6</accession>
<evidence type="ECO:0000313" key="6">
    <source>
        <dbReference type="Proteomes" id="UP000251634"/>
    </source>
</evidence>
<feature type="binding site" evidence="3">
    <location>
        <position position="385"/>
    </location>
    <ligand>
        <name>substrate</name>
    </ligand>
</feature>
<proteinExistence type="inferred from homology"/>
<dbReference type="GO" id="GO:0008652">
    <property type="term" value="P:amino acid biosynthetic process"/>
    <property type="evidence" value="ECO:0007669"/>
    <property type="project" value="UniProtKB-KW"/>
</dbReference>
<comment type="function">
    <text evidence="3">Catalyzes the specific phosphorylation of the 3-hydroxyl group of shikimic acid using ATP as a cosubstrate.</text>
</comment>
<dbReference type="HAMAP" id="MF_00109">
    <property type="entry name" value="Shikimate_kinase"/>
    <property type="match status" value="1"/>
</dbReference>
<protein>
    <recommendedName>
        <fullName evidence="3">Shikimate kinase</fullName>
        <shortName evidence="3">SK</shortName>
        <ecNumber evidence="3">2.7.1.71</ecNumber>
    </recommendedName>
</protein>
<keyword evidence="3" id="KW-0479">Metal-binding</keyword>
<keyword evidence="3" id="KW-0547">Nucleotide-binding</keyword>
<comment type="catalytic activity">
    <reaction evidence="3">
        <text>shikimate + ATP = 3-phosphoshikimate + ADP + H(+)</text>
        <dbReference type="Rhea" id="RHEA:13121"/>
        <dbReference type="ChEBI" id="CHEBI:15378"/>
        <dbReference type="ChEBI" id="CHEBI:30616"/>
        <dbReference type="ChEBI" id="CHEBI:36208"/>
        <dbReference type="ChEBI" id="CHEBI:145989"/>
        <dbReference type="ChEBI" id="CHEBI:456216"/>
        <dbReference type="EC" id="2.7.1.71"/>
    </reaction>
</comment>
<feature type="binding site" evidence="3">
    <location>
        <position position="335"/>
    </location>
    <ligand>
        <name>substrate</name>
    </ligand>
</feature>
<feature type="binding site" evidence="3">
    <location>
        <begin position="267"/>
        <end position="272"/>
    </location>
    <ligand>
        <name>ATP</name>
        <dbReference type="ChEBI" id="CHEBI:30616"/>
    </ligand>
</feature>
<dbReference type="RefSeq" id="WP_112115699.1">
    <property type="nucleotide sequence ID" value="NZ_PRKZ01000005.1"/>
</dbReference>
<dbReference type="InterPro" id="IPR031322">
    <property type="entry name" value="Shikimate/glucono_kinase"/>
</dbReference>
<comment type="caution">
    <text evidence="3">Lacks conserved residue(s) required for the propagation of feature annotation.</text>
</comment>
<organism evidence="5 6">
    <name type="scientific">Faecalibacterium prausnitzii</name>
    <dbReference type="NCBI Taxonomy" id="853"/>
    <lineage>
        <taxon>Bacteria</taxon>
        <taxon>Bacillati</taxon>
        <taxon>Bacillota</taxon>
        <taxon>Clostridia</taxon>
        <taxon>Eubacteriales</taxon>
        <taxon>Oscillospiraceae</taxon>
        <taxon>Faecalibacterium</taxon>
    </lineage>
</organism>
<dbReference type="GO" id="GO:0050661">
    <property type="term" value="F:NADP binding"/>
    <property type="evidence" value="ECO:0007669"/>
    <property type="project" value="TreeGrafter"/>
</dbReference>
<dbReference type="GO" id="GO:0004765">
    <property type="term" value="F:shikimate kinase activity"/>
    <property type="evidence" value="ECO:0007669"/>
    <property type="project" value="UniProtKB-UniRule"/>
</dbReference>
<dbReference type="CDD" id="cd01065">
    <property type="entry name" value="NAD_bind_Shikimate_DH"/>
    <property type="match status" value="1"/>
</dbReference>
<dbReference type="SUPFAM" id="SSF52540">
    <property type="entry name" value="P-loop containing nucleoside triphosphate hydrolases"/>
    <property type="match status" value="1"/>
</dbReference>
<dbReference type="EMBL" id="PRKZ01000005">
    <property type="protein sequence ID" value="RAW49519.1"/>
    <property type="molecule type" value="Genomic_DNA"/>
</dbReference>
<dbReference type="InterPro" id="IPR013708">
    <property type="entry name" value="Shikimate_DH-bd_N"/>
</dbReference>
<feature type="binding site" evidence="3">
    <location>
        <position position="289"/>
    </location>
    <ligand>
        <name>substrate</name>
    </ligand>
</feature>
<dbReference type="InterPro" id="IPR022893">
    <property type="entry name" value="Shikimate_DH_fam"/>
</dbReference>
<dbReference type="GO" id="GO:0000287">
    <property type="term" value="F:magnesium ion binding"/>
    <property type="evidence" value="ECO:0007669"/>
    <property type="project" value="UniProtKB-UniRule"/>
</dbReference>
<comment type="pathway">
    <text evidence="1">Metabolic intermediate biosynthesis; chorismate biosynthesis; chorismate from D-erythrose 4-phosphate and phosphoenolpyruvate: step 4/7.</text>
</comment>
<sequence>MEYGLIGGRLGHSYSKLIHEMLCGYRYDLCPLPTEADARAFLEKRAFKAINVTLPYKRLVMEYCSFIDPRAKAIGAVNTVVNHNGLLYGYNTDYLGFAHLCAAHGVDFTGRTVLILGTGGTHNTTSAVARDKGAAKILTVSRKPDPAKGELSYEEAVHSGAQIVINTTPAGMYPNVGTCNLDIAAMPGLEAVLDVVYNPEKTEIILRAEEAGVPVAASGLEMLVAQAVYAAEYFLDRKFEDAPAEISRVTAAIRRDTLNVVLIGMPSSGKSTIGRMLAEKLGKRFLDLDDEVVKADGRTIPEIFAAEGEDSFRRKETEQTARFAKEGRQLLSCGGGVIKRPENIRLLRQNGVILFLDRPLEALTVGGGRPLSSSTDALRAMYTERRPLYLAAADAVVPNHTTVTDAVNAAMEALDEIFDH</sequence>
<comment type="subunit">
    <text evidence="3">Monomer.</text>
</comment>
<feature type="binding site" evidence="3">
    <location>
        <position position="271"/>
    </location>
    <ligand>
        <name>Mg(2+)</name>
        <dbReference type="ChEBI" id="CHEBI:18420"/>
    </ligand>
</feature>
<dbReference type="PANTHER" id="PTHR21089:SF1">
    <property type="entry name" value="BIFUNCTIONAL 3-DEHYDROQUINATE DEHYDRATASE_SHIKIMATE DEHYDROGENASE, CHLOROPLASTIC"/>
    <property type="match status" value="1"/>
</dbReference>
<evidence type="ECO:0000313" key="5">
    <source>
        <dbReference type="EMBL" id="RAW49519.1"/>
    </source>
</evidence>
<comment type="similarity">
    <text evidence="3">Belongs to the shikimate kinase family.</text>
</comment>
<dbReference type="Proteomes" id="UP000251634">
    <property type="component" value="Unassembled WGS sequence"/>
</dbReference>
<dbReference type="Gene3D" id="3.40.50.300">
    <property type="entry name" value="P-loop containing nucleotide triphosphate hydrolases"/>
    <property type="match status" value="1"/>
</dbReference>
<dbReference type="GO" id="GO:0009423">
    <property type="term" value="P:chorismate biosynthetic process"/>
    <property type="evidence" value="ECO:0007669"/>
    <property type="project" value="UniProtKB-UniRule"/>
</dbReference>
<keyword evidence="3" id="KW-0418">Kinase</keyword>
<evidence type="ECO:0000259" key="4">
    <source>
        <dbReference type="Pfam" id="PF08501"/>
    </source>
</evidence>
<dbReference type="PRINTS" id="PR01100">
    <property type="entry name" value="SHIKIMTKNASE"/>
</dbReference>
<evidence type="ECO:0000256" key="2">
    <source>
        <dbReference type="ARBA" id="ARBA00023141"/>
    </source>
</evidence>
<keyword evidence="2 3" id="KW-0057">Aromatic amino acid biosynthesis</keyword>
<comment type="cofactor">
    <cofactor evidence="3">
        <name>Mg(2+)</name>
        <dbReference type="ChEBI" id="CHEBI:18420"/>
    </cofactor>
    <text evidence="3">Binds 1 Mg(2+) ion per subunit.</text>
</comment>
<name>A0A329TJP6_9FIRM</name>
<dbReference type="GO" id="GO:0005524">
    <property type="term" value="F:ATP binding"/>
    <property type="evidence" value="ECO:0007669"/>
    <property type="project" value="UniProtKB-UniRule"/>
</dbReference>
<dbReference type="InterPro" id="IPR027417">
    <property type="entry name" value="P-loop_NTPase"/>
</dbReference>
<dbReference type="Pfam" id="PF01202">
    <property type="entry name" value="SKI"/>
    <property type="match status" value="1"/>
</dbReference>
<dbReference type="GO" id="GO:0009073">
    <property type="term" value="P:aromatic amino acid family biosynthetic process"/>
    <property type="evidence" value="ECO:0007669"/>
    <property type="project" value="UniProtKB-KW"/>
</dbReference>
<dbReference type="InterPro" id="IPR036291">
    <property type="entry name" value="NAD(P)-bd_dom_sf"/>
</dbReference>
<gene>
    <name evidence="3" type="primary">aroK</name>
    <name evidence="5" type="ORF">C4N25_08415</name>
</gene>
<feature type="binding site" evidence="3">
    <location>
        <position position="313"/>
    </location>
    <ligand>
        <name>substrate</name>
    </ligand>
</feature>
<keyword evidence="3" id="KW-0963">Cytoplasm</keyword>
<dbReference type="Pfam" id="PF08501">
    <property type="entry name" value="Shikimate_dh_N"/>
    <property type="match status" value="1"/>
</dbReference>
<dbReference type="SUPFAM" id="SSF53223">
    <property type="entry name" value="Aminoacid dehydrogenase-like, N-terminal domain"/>
    <property type="match status" value="1"/>
</dbReference>
<dbReference type="EC" id="2.7.1.71" evidence="3"/>
<dbReference type="GO" id="GO:0019632">
    <property type="term" value="P:shikimate metabolic process"/>
    <property type="evidence" value="ECO:0007669"/>
    <property type="project" value="TreeGrafter"/>
</dbReference>
<dbReference type="InterPro" id="IPR046346">
    <property type="entry name" value="Aminoacid_DH-like_N_sf"/>
</dbReference>
<comment type="caution">
    <text evidence="5">The sequence shown here is derived from an EMBL/GenBank/DDBJ whole genome shotgun (WGS) entry which is preliminary data.</text>
</comment>
<evidence type="ECO:0000256" key="1">
    <source>
        <dbReference type="ARBA" id="ARBA00004871"/>
    </source>
</evidence>
<comment type="subcellular location">
    <subcellularLocation>
        <location evidence="3">Cytoplasm</location>
    </subcellularLocation>
</comment>
<dbReference type="SUPFAM" id="SSF51735">
    <property type="entry name" value="NAD(P)-binding Rossmann-fold domains"/>
    <property type="match status" value="1"/>
</dbReference>
<dbReference type="GO" id="GO:0005829">
    <property type="term" value="C:cytosol"/>
    <property type="evidence" value="ECO:0007669"/>
    <property type="project" value="TreeGrafter"/>
</dbReference>
<evidence type="ECO:0000256" key="3">
    <source>
        <dbReference type="HAMAP-Rule" id="MF_00109"/>
    </source>
</evidence>
<keyword evidence="3" id="KW-0808">Transferase</keyword>
<feature type="binding site" evidence="3">
    <location>
        <position position="369"/>
    </location>
    <ligand>
        <name>ATP</name>
        <dbReference type="ChEBI" id="CHEBI:30616"/>
    </ligand>
</feature>
<feature type="domain" description="Shikimate dehydrogenase substrate binding N-terminal" evidence="4">
    <location>
        <begin position="5"/>
        <end position="80"/>
    </location>
</feature>
<reference evidence="5 6" key="1">
    <citation type="submission" date="2018-02" db="EMBL/GenBank/DDBJ databases">
        <title>Complete genome sequencing of Faecalibacterium prausnitzii strains isolated from the human gut.</title>
        <authorList>
            <person name="Fitzgerald B.C."/>
            <person name="Shkoporov A.N."/>
            <person name="Ross P.R."/>
            <person name="Hill C."/>
        </authorList>
    </citation>
    <scope>NUCLEOTIDE SEQUENCE [LARGE SCALE GENOMIC DNA]</scope>
    <source>
        <strain evidence="5 6">APC942/8-14-2</strain>
    </source>
</reference>
<keyword evidence="3" id="KW-0067">ATP-binding</keyword>
<dbReference type="InterPro" id="IPR000623">
    <property type="entry name" value="Shikimate_kinase/TSH1"/>
</dbReference>
<dbReference type="PANTHER" id="PTHR21089">
    <property type="entry name" value="SHIKIMATE DEHYDROGENASE"/>
    <property type="match status" value="1"/>
</dbReference>
<dbReference type="Gene3D" id="3.40.50.10860">
    <property type="entry name" value="Leucine Dehydrogenase, chain A, domain 1"/>
    <property type="match status" value="1"/>
</dbReference>
<comment type="pathway">
    <text evidence="3">Metabolic intermediate biosynthesis; chorismate biosynthesis; chorismate from D-erythrose 4-phosphate and phosphoenolpyruvate: step 5/7.</text>
</comment>
<dbReference type="Gene3D" id="3.40.50.720">
    <property type="entry name" value="NAD(P)-binding Rossmann-like Domain"/>
    <property type="match status" value="1"/>
</dbReference>
<keyword evidence="3" id="KW-0460">Magnesium</keyword>
<dbReference type="UniPathway" id="UPA00053">
    <property type="reaction ID" value="UER00088"/>
</dbReference>
<dbReference type="AlphaFoldDB" id="A0A329TJP6"/>